<proteinExistence type="predicted"/>
<protein>
    <submittedName>
        <fullName evidence="3">Putative L-glutamine-D-fructose-6-phosphate amidotransferase</fullName>
    </submittedName>
</protein>
<dbReference type="OrthoDB" id="8089at10239"/>
<evidence type="ECO:0000313" key="4">
    <source>
        <dbReference type="Proteomes" id="UP000030227"/>
    </source>
</evidence>
<dbReference type="KEGG" id="vg:23680488"/>
<organism evidence="3 4">
    <name type="scientific">Pseudomonas phage vB_PaeP_C2-10_Ab22</name>
    <dbReference type="NCBI Taxonomy" id="1548906"/>
    <lineage>
        <taxon>Viruses</taxon>
        <taxon>Duplodnaviria</taxon>
        <taxon>Heunggongvirae</taxon>
        <taxon>Uroviricota</taxon>
        <taxon>Caudoviricetes</taxon>
        <taxon>Bruynoghevirus</taxon>
        <taxon>Bruynoghevirus Ab22</taxon>
    </lineage>
</organism>
<keyword evidence="4" id="KW-1185">Reference proteome</keyword>
<dbReference type="CDD" id="cd00352">
    <property type="entry name" value="Gn_AT_II"/>
    <property type="match status" value="1"/>
</dbReference>
<evidence type="ECO:0000259" key="2">
    <source>
        <dbReference type="PROSITE" id="PS51278"/>
    </source>
</evidence>
<dbReference type="Gene3D" id="3.60.20.10">
    <property type="entry name" value="Glutamine Phosphoribosylpyrophosphate, subunit 1, domain 1"/>
    <property type="match status" value="1"/>
</dbReference>
<feature type="region of interest" description="Disordered" evidence="1">
    <location>
        <begin position="273"/>
        <end position="292"/>
    </location>
</feature>
<dbReference type="InterPro" id="IPR017932">
    <property type="entry name" value="GATase_2_dom"/>
</dbReference>
<dbReference type="InterPro" id="IPR029055">
    <property type="entry name" value="Ntn_hydrolases_N"/>
</dbReference>
<sequence length="510" mass="55861">MCGLVGFCATTNASDNEIALLKSLLAVDIIRGAHATGLAKIDPVKNEVEIHKRAVDAYDFLADPETKEFLDKGRARIYMGHNRYATMGDKTDHANAHPFQVDHITMVHNGTVDSWGLHLLDGNDKYNVDSNMLCATIANHGAKKTFEEKFSGAAAVVWWDSKERTLNFIRNDDRPLFMAVTTTGTIVWASEPGMLKVFLERPNAKIRLRSPIAELKAEVLVTIPFTEAGVRKGAEPQTTPVTFLDLPIPESERQAAAWWGRYVGVSDYEDYSRSQGSQAGTKGSQAGSSYGTSGDAYARNTLRINNNLDAAGSTFKHRQLVTFDVVKVEAYANGSEYGTVTGIEREENLLIEAHGINVAKVHGYTVLRGSISNAYFIGQDRDLKVTVEDLAVSCLDPKHRPTPGETTPVLRIGTISSETKSHSKPRVQVGGTSGNTPPANISYPLKVQGHTFNNVHVFRDFVSQGCASCGKIPTAYDQRNRHLTVYEGAKFTGSLDECEFICGECVIENK</sequence>
<dbReference type="GO" id="GO:0016740">
    <property type="term" value="F:transferase activity"/>
    <property type="evidence" value="ECO:0007669"/>
    <property type="project" value="UniProtKB-KW"/>
</dbReference>
<reference evidence="3 4" key="1">
    <citation type="journal article" date="2015" name="PLoS ONE">
        <title>Investigation of a Large Collection of Pseudomonas aeruginosa Bacteriophages Collected from a Single Environmental Source in Abidjan, Cote d'Ivoire.</title>
        <authorList>
            <person name="Essoh C."/>
            <person name="Latino L."/>
            <person name="Midoux C."/>
            <person name="Blouin Y."/>
            <person name="Loukou G."/>
            <person name="Nguetta S.P."/>
            <person name="Lathro S."/>
            <person name="Cablanmian A."/>
            <person name="Kouassi A.K."/>
            <person name="Vergnaud G."/>
            <person name="Pourcel C."/>
        </authorList>
    </citation>
    <scope>NUCLEOTIDE SEQUENCE [LARGE SCALE GENOMIC DNA]</scope>
    <source>
        <strain evidence="3">Ab22</strain>
    </source>
</reference>
<dbReference type="RefSeq" id="YP_009125592.1">
    <property type="nucleotide sequence ID" value="NC_026599.1"/>
</dbReference>
<feature type="domain" description="Glutamine amidotransferase type-2" evidence="2">
    <location>
        <begin position="2"/>
        <end position="226"/>
    </location>
</feature>
<evidence type="ECO:0000256" key="1">
    <source>
        <dbReference type="SAM" id="MobiDB-lite"/>
    </source>
</evidence>
<dbReference type="EMBL" id="LN610578">
    <property type="protein sequence ID" value="CEF89739.1"/>
    <property type="molecule type" value="Genomic_DNA"/>
</dbReference>
<dbReference type="Proteomes" id="UP000030227">
    <property type="component" value="Segment"/>
</dbReference>
<name>A0A0A1IWQ1_9CAUD</name>
<evidence type="ECO:0000313" key="3">
    <source>
        <dbReference type="EMBL" id="CEF89739.1"/>
    </source>
</evidence>
<accession>A0A0A1IWQ1</accession>
<dbReference type="GeneID" id="23680488"/>
<dbReference type="PROSITE" id="PS51278">
    <property type="entry name" value="GATASE_TYPE_2"/>
    <property type="match status" value="1"/>
</dbReference>
<dbReference type="SUPFAM" id="SSF56235">
    <property type="entry name" value="N-terminal nucleophile aminohydrolases (Ntn hydrolases)"/>
    <property type="match status" value="1"/>
</dbReference>
<dbReference type="Pfam" id="PF13522">
    <property type="entry name" value="GATase_6"/>
    <property type="match status" value="1"/>
</dbReference>
<keyword evidence="3" id="KW-0808">Transferase</keyword>
<gene>
    <name evidence="3" type="primary">ORF24</name>
</gene>